<keyword evidence="11" id="KW-1185">Reference proteome</keyword>
<dbReference type="Proteomes" id="UP000637632">
    <property type="component" value="Unassembled WGS sequence"/>
</dbReference>
<keyword evidence="2" id="KW-0813">Transport</keyword>
<evidence type="ECO:0000313" key="10">
    <source>
        <dbReference type="EMBL" id="MBC3811211.1"/>
    </source>
</evidence>
<dbReference type="RefSeq" id="WP_190478389.1">
    <property type="nucleotide sequence ID" value="NZ_JACOFT010000002.1"/>
</dbReference>
<evidence type="ECO:0000256" key="2">
    <source>
        <dbReference type="ARBA" id="ARBA00022448"/>
    </source>
</evidence>
<evidence type="ECO:0000256" key="3">
    <source>
        <dbReference type="ARBA" id="ARBA00022475"/>
    </source>
</evidence>
<name>A0ABR6XEE2_9BURK</name>
<keyword evidence="6" id="KW-0653">Protein transport</keyword>
<evidence type="ECO:0000256" key="4">
    <source>
        <dbReference type="ARBA" id="ARBA00022519"/>
    </source>
</evidence>
<evidence type="ECO:0000313" key="11">
    <source>
        <dbReference type="Proteomes" id="UP000637632"/>
    </source>
</evidence>
<evidence type="ECO:0000259" key="9">
    <source>
        <dbReference type="Pfam" id="PF11356"/>
    </source>
</evidence>
<reference evidence="10 11" key="1">
    <citation type="submission" date="2020-08" db="EMBL/GenBank/DDBJ databases">
        <title>Novel species isolated from subtropical streams in China.</title>
        <authorList>
            <person name="Lu H."/>
        </authorList>
    </citation>
    <scope>NUCLEOTIDE SEQUENCE [LARGE SCALE GENOMIC DNA]</scope>
    <source>
        <strain evidence="10 11">CCTCC AB 2015119</strain>
    </source>
</reference>
<keyword evidence="3" id="KW-1003">Cell membrane</keyword>
<evidence type="ECO:0000256" key="6">
    <source>
        <dbReference type="ARBA" id="ARBA00022927"/>
    </source>
</evidence>
<protein>
    <recommendedName>
        <fullName evidence="9">Type II secretion system protein GspC N-terminal domain-containing protein</fullName>
    </recommendedName>
</protein>
<evidence type="ECO:0000256" key="1">
    <source>
        <dbReference type="ARBA" id="ARBA00004533"/>
    </source>
</evidence>
<sequence>MKRLPLLCSVIAFALLCVTVSFWGLRIFNPQNRSVAAPTQQNSIEPGSGQWGSLFGAAPASQMAASNYQLKGVIIAKRSAESLAIVSANGKPAQSVAIEMQIAPGVVLKEVHEQYVLISDNGVVRRVDLLQNAVVNIAANPVRPPPTEIIGINPVAPVAFPAHQAQPVPPGGPAPVPSPVVTPGLSTASLPAVMPGIPGAAQ</sequence>
<evidence type="ECO:0000256" key="8">
    <source>
        <dbReference type="ARBA" id="ARBA00023136"/>
    </source>
</evidence>
<proteinExistence type="predicted"/>
<comment type="caution">
    <text evidence="10">The sequence shown here is derived from an EMBL/GenBank/DDBJ whole genome shotgun (WGS) entry which is preliminary data.</text>
</comment>
<dbReference type="Pfam" id="PF11356">
    <property type="entry name" value="T2SSC"/>
    <property type="match status" value="1"/>
</dbReference>
<keyword evidence="7" id="KW-1133">Transmembrane helix</keyword>
<feature type="domain" description="Type II secretion system protein GspC N-terminal" evidence="9">
    <location>
        <begin position="58"/>
        <end position="126"/>
    </location>
</feature>
<keyword evidence="5" id="KW-0812">Transmembrane</keyword>
<organism evidence="10 11">
    <name type="scientific">Undibacterium aquatile</name>
    <dbReference type="NCBI Taxonomy" id="1537398"/>
    <lineage>
        <taxon>Bacteria</taxon>
        <taxon>Pseudomonadati</taxon>
        <taxon>Pseudomonadota</taxon>
        <taxon>Betaproteobacteria</taxon>
        <taxon>Burkholderiales</taxon>
        <taxon>Oxalobacteraceae</taxon>
        <taxon>Undibacterium</taxon>
    </lineage>
</organism>
<dbReference type="EMBL" id="JACOFT010000002">
    <property type="protein sequence ID" value="MBC3811211.1"/>
    <property type="molecule type" value="Genomic_DNA"/>
</dbReference>
<gene>
    <name evidence="10" type="ORF">H8K26_07130</name>
</gene>
<dbReference type="Gene3D" id="2.30.30.830">
    <property type="match status" value="1"/>
</dbReference>
<evidence type="ECO:0000256" key="7">
    <source>
        <dbReference type="ARBA" id="ARBA00022989"/>
    </source>
</evidence>
<dbReference type="InterPro" id="IPR024961">
    <property type="entry name" value="T2SS_GspC_N"/>
</dbReference>
<keyword evidence="4" id="KW-0997">Cell inner membrane</keyword>
<comment type="subcellular location">
    <subcellularLocation>
        <location evidence="1">Cell inner membrane</location>
    </subcellularLocation>
</comment>
<keyword evidence="8" id="KW-0472">Membrane</keyword>
<accession>A0ABR6XEE2</accession>
<evidence type="ECO:0000256" key="5">
    <source>
        <dbReference type="ARBA" id="ARBA00022692"/>
    </source>
</evidence>